<evidence type="ECO:0000313" key="3">
    <source>
        <dbReference type="Proteomes" id="UP001235664"/>
    </source>
</evidence>
<keyword evidence="3" id="KW-1185">Reference proteome</keyword>
<reference evidence="2 3" key="1">
    <citation type="submission" date="2023-08" db="EMBL/GenBank/DDBJ databases">
        <title>genomic of DY56.</title>
        <authorList>
            <person name="Wang Y."/>
        </authorList>
    </citation>
    <scope>NUCLEOTIDE SEQUENCE [LARGE SCALE GENOMIC DNA]</scope>
    <source>
        <strain evidence="2 3">DY56-A-20</strain>
    </source>
</reference>
<comment type="caution">
    <text evidence="2">The sequence shown here is derived from an EMBL/GenBank/DDBJ whole genome shotgun (WGS) entry which is preliminary data.</text>
</comment>
<protein>
    <submittedName>
        <fullName evidence="2">Uncharacterized protein</fullName>
    </submittedName>
</protein>
<proteinExistence type="predicted"/>
<dbReference type="Proteomes" id="UP001235664">
    <property type="component" value="Unassembled WGS sequence"/>
</dbReference>
<gene>
    <name evidence="2" type="ORF">Q9K01_09610</name>
</gene>
<evidence type="ECO:0000256" key="1">
    <source>
        <dbReference type="SAM" id="Phobius"/>
    </source>
</evidence>
<name>A0ABT9H984_9SPHN</name>
<organism evidence="2 3">
    <name type="scientific">Qipengyuania benthica</name>
    <dbReference type="NCBI Taxonomy" id="3067651"/>
    <lineage>
        <taxon>Bacteria</taxon>
        <taxon>Pseudomonadati</taxon>
        <taxon>Pseudomonadota</taxon>
        <taxon>Alphaproteobacteria</taxon>
        <taxon>Sphingomonadales</taxon>
        <taxon>Erythrobacteraceae</taxon>
        <taxon>Qipengyuania</taxon>
    </lineage>
</organism>
<keyword evidence="1" id="KW-0472">Membrane</keyword>
<feature type="transmembrane region" description="Helical" evidence="1">
    <location>
        <begin position="42"/>
        <end position="63"/>
    </location>
</feature>
<accession>A0ABT9H984</accession>
<dbReference type="EMBL" id="JAVAIL010000003">
    <property type="protein sequence ID" value="MDP4539880.1"/>
    <property type="molecule type" value="Genomic_DNA"/>
</dbReference>
<sequence length="79" mass="8853">MLRRIKRLFVIKTRFEAYLIIFALALGAMTRGVQYTVQYPGIGGYLLWAATAGAVFLGGAKILDAIRYEQAARRAEQSR</sequence>
<keyword evidence="1" id="KW-0812">Transmembrane</keyword>
<keyword evidence="1" id="KW-1133">Transmembrane helix</keyword>
<evidence type="ECO:0000313" key="2">
    <source>
        <dbReference type="EMBL" id="MDP4539880.1"/>
    </source>
</evidence>
<dbReference type="RefSeq" id="WP_305930030.1">
    <property type="nucleotide sequence ID" value="NZ_JAVAIL010000003.1"/>
</dbReference>